<sequence length="54" mass="6312">MISLKQFSLLFWKRFSENKLNQVAGALTYSTMLAMVPLVMVIFLFSLLFLYSMK</sequence>
<keyword evidence="1" id="KW-1133">Transmembrane helix</keyword>
<keyword evidence="1" id="KW-0472">Membrane</keyword>
<dbReference type="AlphaFoldDB" id="A4NVF0"/>
<protein>
    <submittedName>
        <fullName evidence="2">Ribonuclease BN</fullName>
        <ecNumber evidence="2">3.1.-.-</ecNumber>
    </submittedName>
</protein>
<gene>
    <name evidence="2" type="primary">rbn</name>
    <name evidence="2" type="ORF">CGSHiR3021_09135</name>
</gene>
<accession>A4NVF0</accession>
<keyword evidence="1" id="KW-0812">Transmembrane</keyword>
<reference evidence="2 3" key="1">
    <citation type="journal article" date="2007" name="Genome Biol.">
        <title>Characterization and modeling of the Haemophilus influenzae core and supragenomes based on the complete genomic sequences of Rd and 12 clinical nontypeable strains.</title>
        <authorList>
            <person name="Hogg J.S."/>
            <person name="Hu F.Z."/>
            <person name="Janto B."/>
            <person name="Boissy R."/>
            <person name="Hayes J."/>
            <person name="Keefe R."/>
            <person name="Post J.C."/>
            <person name="Ehrlich G.D."/>
        </authorList>
    </citation>
    <scope>NUCLEOTIDE SEQUENCE [LARGE SCALE GENOMIC DNA]</scope>
    <source>
        <strain evidence="2 3">22.4-21</strain>
    </source>
</reference>
<feature type="transmembrane region" description="Helical" evidence="1">
    <location>
        <begin position="26"/>
        <end position="51"/>
    </location>
</feature>
<keyword evidence="2" id="KW-0378">Hydrolase</keyword>
<dbReference type="GO" id="GO:0016787">
    <property type="term" value="F:hydrolase activity"/>
    <property type="evidence" value="ECO:0007669"/>
    <property type="project" value="UniProtKB-KW"/>
</dbReference>
<organism evidence="2 3">
    <name type="scientific">Haemophilus influenzae 22.4-21</name>
    <dbReference type="NCBI Taxonomy" id="375063"/>
    <lineage>
        <taxon>Bacteria</taxon>
        <taxon>Pseudomonadati</taxon>
        <taxon>Pseudomonadota</taxon>
        <taxon>Gammaproteobacteria</taxon>
        <taxon>Pasteurellales</taxon>
        <taxon>Pasteurellaceae</taxon>
        <taxon>Haemophilus</taxon>
    </lineage>
</organism>
<evidence type="ECO:0000313" key="3">
    <source>
        <dbReference type="Proteomes" id="UP000005596"/>
    </source>
</evidence>
<proteinExistence type="predicted"/>
<dbReference type="Proteomes" id="UP000005596">
    <property type="component" value="Unassembled WGS sequence"/>
</dbReference>
<name>A4NVF0_HAEIF</name>
<evidence type="ECO:0000256" key="1">
    <source>
        <dbReference type="SAM" id="Phobius"/>
    </source>
</evidence>
<evidence type="ECO:0000313" key="2">
    <source>
        <dbReference type="EMBL" id="EDK14658.1"/>
    </source>
</evidence>
<dbReference type="EC" id="3.1.-.-" evidence="2"/>
<dbReference type="EMBL" id="AAZJ01000001">
    <property type="protein sequence ID" value="EDK14658.1"/>
    <property type="molecule type" value="Genomic_DNA"/>
</dbReference>